<accession>A0A2R4WQP1</accession>
<dbReference type="SUPFAM" id="SSF53850">
    <property type="entry name" value="Periplasmic binding protein-like II"/>
    <property type="match status" value="1"/>
</dbReference>
<dbReference type="PANTHER" id="PTHR30024">
    <property type="entry name" value="ALIPHATIC SULFONATES-BINDING PROTEIN-RELATED"/>
    <property type="match status" value="1"/>
</dbReference>
<evidence type="ECO:0000256" key="1">
    <source>
        <dbReference type="ARBA" id="ARBA00004308"/>
    </source>
</evidence>
<dbReference type="KEGG" id="mee:DA075_25635"/>
<keyword evidence="4" id="KW-0997">Cell inner membrane</keyword>
<keyword evidence="7" id="KW-1185">Reference proteome</keyword>
<dbReference type="PANTHER" id="PTHR30024:SF43">
    <property type="entry name" value="BLL4572 PROTEIN"/>
    <property type="match status" value="1"/>
</dbReference>
<dbReference type="AlphaFoldDB" id="A0A2R4WQP1"/>
<dbReference type="InterPro" id="IPR044527">
    <property type="entry name" value="NrtA/CpmA_ABC-bd_dom"/>
</dbReference>
<evidence type="ECO:0000256" key="2">
    <source>
        <dbReference type="ARBA" id="ARBA00022448"/>
    </source>
</evidence>
<dbReference type="OrthoDB" id="570524at2"/>
<dbReference type="Proteomes" id="UP000244755">
    <property type="component" value="Chromosome 1"/>
</dbReference>
<evidence type="ECO:0000256" key="5">
    <source>
        <dbReference type="ARBA" id="ARBA00023136"/>
    </source>
</evidence>
<reference evidence="6 7" key="1">
    <citation type="submission" date="2018-04" db="EMBL/GenBank/DDBJ databases">
        <title>Methylobacterium sp. PR1016A genome.</title>
        <authorList>
            <person name="Park W."/>
        </authorList>
    </citation>
    <scope>NUCLEOTIDE SEQUENCE [LARGE SCALE GENOMIC DNA]</scope>
    <source>
        <strain evidence="6 7">PR1016A</strain>
    </source>
</reference>
<keyword evidence="5" id="KW-0472">Membrane</keyword>
<organism evidence="6 7">
    <name type="scientific">Methylobacterium currus</name>
    <dbReference type="NCBI Taxonomy" id="2051553"/>
    <lineage>
        <taxon>Bacteria</taxon>
        <taxon>Pseudomonadati</taxon>
        <taxon>Pseudomonadota</taxon>
        <taxon>Alphaproteobacteria</taxon>
        <taxon>Hyphomicrobiales</taxon>
        <taxon>Methylobacteriaceae</taxon>
        <taxon>Methylobacterium</taxon>
    </lineage>
</organism>
<sequence>MRLQLGYVPLTDAAVLIAAVERGFTAAEGLEVDLVAEPSWATLRDRLALGLLDGAHMLAPLALACHLGLSGPQARLIAPAALARNGNAVTLSLPLWQALDAASDALADIARALARVAESRAAEGRPLTLATVHPFSSHTYQWRRLLALGGSALSAVRLVVVPPPRTVEALERGLIDGFCVGAPWSTVAVEAGVGRIAALGATIAPDCPEKVLALPADMEDRAAPLLRAVKRAARWCGEPQNREELAALLGSPRHLGLDPALILRGLAGSLRLAPGGPVVEVADYLVLGEAELTPDPAALRWIFEEMLAAGQVGLKATPVDAAGLYRGDLLAGDS</sequence>
<protein>
    <submittedName>
        <fullName evidence="6">Nitrate transporter</fullName>
    </submittedName>
</protein>
<dbReference type="GO" id="GO:0012505">
    <property type="term" value="C:endomembrane system"/>
    <property type="evidence" value="ECO:0007669"/>
    <property type="project" value="UniProtKB-SubCell"/>
</dbReference>
<evidence type="ECO:0000313" key="7">
    <source>
        <dbReference type="Proteomes" id="UP000244755"/>
    </source>
</evidence>
<dbReference type="RefSeq" id="WP_099955634.1">
    <property type="nucleotide sequence ID" value="NZ_CP028843.1"/>
</dbReference>
<evidence type="ECO:0000256" key="3">
    <source>
        <dbReference type="ARBA" id="ARBA00022475"/>
    </source>
</evidence>
<name>A0A2R4WQP1_9HYPH</name>
<evidence type="ECO:0000313" key="6">
    <source>
        <dbReference type="EMBL" id="AWB23857.1"/>
    </source>
</evidence>
<dbReference type="EMBL" id="CP028843">
    <property type="protein sequence ID" value="AWB23857.1"/>
    <property type="molecule type" value="Genomic_DNA"/>
</dbReference>
<dbReference type="Gene3D" id="3.40.190.10">
    <property type="entry name" value="Periplasmic binding protein-like II"/>
    <property type="match status" value="2"/>
</dbReference>
<dbReference type="Pfam" id="PF13379">
    <property type="entry name" value="NMT1_2"/>
    <property type="match status" value="1"/>
</dbReference>
<proteinExistence type="predicted"/>
<keyword evidence="3" id="KW-1003">Cell membrane</keyword>
<gene>
    <name evidence="6" type="ORF">DA075_25635</name>
</gene>
<dbReference type="CDD" id="cd13553">
    <property type="entry name" value="PBP2_NrtA_CpmA_like"/>
    <property type="match status" value="1"/>
</dbReference>
<evidence type="ECO:0000256" key="4">
    <source>
        <dbReference type="ARBA" id="ARBA00022519"/>
    </source>
</evidence>
<keyword evidence="2" id="KW-0813">Transport</keyword>
<comment type="subcellular location">
    <subcellularLocation>
        <location evidence="1">Endomembrane system</location>
    </subcellularLocation>
</comment>